<feature type="compositionally biased region" description="Basic residues" evidence="1">
    <location>
        <begin position="7"/>
        <end position="18"/>
    </location>
</feature>
<sequence length="307" mass="35411">MVASSKQARKMASSKKATKVQMREQKKKQREQKQTVKQQTKAAGKLRKVMQHYDANSHKVDRDYIVEMLEANPSWVAKLASVIRQGGMKILMELEQNDQDQTAGLDFGAKWKGRNVKTLMAMPQQVMENMIMATLKEDTVWPTDKTQLWWQAAFRYQMHCTDDTPLPYDKMNRYVMVMEEYARMRVAAIGNRLEGLKKKFETLTLQDFEIYHIHDPATNVEFGDKKDDPCVLKNLLTNEEYELPALKKHQGAWTLQNANDPDTLITAKDCPLQFRAVDYFPRMPKASEKWGYLVDAAQVAKAQLAGE</sequence>
<name>A0A812JA74_9DINO</name>
<accession>A0A812JA74</accession>
<keyword evidence="3" id="KW-1185">Reference proteome</keyword>
<dbReference type="EMBL" id="CAJNDS010000415">
    <property type="protein sequence ID" value="CAE7203904.1"/>
    <property type="molecule type" value="Genomic_DNA"/>
</dbReference>
<dbReference type="AlphaFoldDB" id="A0A812JA74"/>
<protein>
    <submittedName>
        <fullName evidence="2">Uncharacterized protein</fullName>
    </submittedName>
</protein>
<reference evidence="2" key="1">
    <citation type="submission" date="2021-02" db="EMBL/GenBank/DDBJ databases">
        <authorList>
            <person name="Dougan E. K."/>
            <person name="Rhodes N."/>
            <person name="Thang M."/>
            <person name="Chan C."/>
        </authorList>
    </citation>
    <scope>NUCLEOTIDE SEQUENCE</scope>
</reference>
<evidence type="ECO:0000256" key="1">
    <source>
        <dbReference type="SAM" id="MobiDB-lite"/>
    </source>
</evidence>
<evidence type="ECO:0000313" key="3">
    <source>
        <dbReference type="Proteomes" id="UP000604046"/>
    </source>
</evidence>
<evidence type="ECO:0000313" key="2">
    <source>
        <dbReference type="EMBL" id="CAE7203904.1"/>
    </source>
</evidence>
<dbReference type="OrthoDB" id="427926at2759"/>
<dbReference type="Proteomes" id="UP000604046">
    <property type="component" value="Unassembled WGS sequence"/>
</dbReference>
<organism evidence="2 3">
    <name type="scientific">Symbiodinium natans</name>
    <dbReference type="NCBI Taxonomy" id="878477"/>
    <lineage>
        <taxon>Eukaryota</taxon>
        <taxon>Sar</taxon>
        <taxon>Alveolata</taxon>
        <taxon>Dinophyceae</taxon>
        <taxon>Suessiales</taxon>
        <taxon>Symbiodiniaceae</taxon>
        <taxon>Symbiodinium</taxon>
    </lineage>
</organism>
<feature type="region of interest" description="Disordered" evidence="1">
    <location>
        <begin position="1"/>
        <end position="49"/>
    </location>
</feature>
<gene>
    <name evidence="2" type="ORF">SNAT2548_LOCUS6295</name>
</gene>
<comment type="caution">
    <text evidence="2">The sequence shown here is derived from an EMBL/GenBank/DDBJ whole genome shotgun (WGS) entry which is preliminary data.</text>
</comment>
<proteinExistence type="predicted"/>